<dbReference type="EMBL" id="ABJB011107789">
    <property type="status" value="NOT_ANNOTATED_CDS"/>
    <property type="molecule type" value="Genomic_DNA"/>
</dbReference>
<dbReference type="SMART" id="SM00701">
    <property type="entry name" value="PGRP"/>
    <property type="match status" value="1"/>
</dbReference>
<feature type="non-terminal residue" evidence="3">
    <location>
        <position position="105"/>
    </location>
</feature>
<dbReference type="SUPFAM" id="SSF55846">
    <property type="entry name" value="N-acetylmuramoyl-L-alanine amidase-like"/>
    <property type="match status" value="1"/>
</dbReference>
<feature type="non-terminal residue" evidence="3">
    <location>
        <position position="1"/>
    </location>
</feature>
<proteinExistence type="inferred from homology"/>
<dbReference type="InterPro" id="IPR006619">
    <property type="entry name" value="PGRP_domain_met/bac"/>
</dbReference>
<feature type="domain" description="Peptidoglycan recognition protein family" evidence="2">
    <location>
        <begin position="1"/>
        <end position="85"/>
    </location>
</feature>
<evidence type="ECO:0000256" key="1">
    <source>
        <dbReference type="ARBA" id="ARBA00007553"/>
    </source>
</evidence>
<dbReference type="GO" id="GO:0008270">
    <property type="term" value="F:zinc ion binding"/>
    <property type="evidence" value="ECO:0007669"/>
    <property type="project" value="InterPro"/>
</dbReference>
<dbReference type="CDD" id="cd06583">
    <property type="entry name" value="PGRP"/>
    <property type="match status" value="1"/>
</dbReference>
<dbReference type="Pfam" id="PF01510">
    <property type="entry name" value="Amidase_2"/>
    <property type="match status" value="1"/>
</dbReference>
<gene>
    <name evidence="3" type="ORF">IscW_ISCW024175</name>
</gene>
<dbReference type="GO" id="GO:0009253">
    <property type="term" value="P:peptidoglycan catabolic process"/>
    <property type="evidence" value="ECO:0007669"/>
    <property type="project" value="InterPro"/>
</dbReference>
<dbReference type="VEuPathDB" id="VectorBase:ISCI024175"/>
<dbReference type="PANTHER" id="PTHR11022:SF41">
    <property type="entry name" value="PEPTIDOGLYCAN-RECOGNITION PROTEIN LC-RELATED"/>
    <property type="match status" value="1"/>
</dbReference>
<dbReference type="PaxDb" id="6945-B7PCX4"/>
<dbReference type="EnsemblMetazoa" id="ISCW024175-RA">
    <property type="protein sequence ID" value="ISCW024175-PA"/>
    <property type="gene ID" value="ISCW024175"/>
</dbReference>
<evidence type="ECO:0000313" key="3">
    <source>
        <dbReference type="EMBL" id="EEC04446.1"/>
    </source>
</evidence>
<dbReference type="PANTHER" id="PTHR11022">
    <property type="entry name" value="PEPTIDOGLYCAN RECOGNITION PROTEIN"/>
    <property type="match status" value="1"/>
</dbReference>
<dbReference type="VEuPathDB" id="VectorBase:ISCP_026104"/>
<keyword evidence="5" id="KW-1185">Reference proteome</keyword>
<protein>
    <submittedName>
        <fullName evidence="3 4">Peptidoglycan recognition protein, putative</fullName>
    </submittedName>
</protein>
<dbReference type="InterPro" id="IPR036505">
    <property type="entry name" value="Amidase/PGRP_sf"/>
</dbReference>
<dbReference type="HOGENOM" id="CLU_037559_5_0_1"/>
<evidence type="ECO:0000313" key="5">
    <source>
        <dbReference type="Proteomes" id="UP000001555"/>
    </source>
</evidence>
<dbReference type="AlphaFoldDB" id="B7PCX4"/>
<sequence length="105" mass="11612">GWDDIGYNFMIGGNGMVLEGRGWNHVGAHTVGFNNKSVSLGFVGDYSRQVPNERMIMAAMQLIECGIRLKKISPGYTLHGQTDANCRRCPGEAFHAFMESMPRFG</sequence>
<comment type="similarity">
    <text evidence="1">Belongs to the N-acetylmuramoyl-L-alanine amidase 2 family.</text>
</comment>
<accession>B7PCX4</accession>
<organism>
    <name type="scientific">Ixodes scapularis</name>
    <name type="common">Black-legged tick</name>
    <name type="synonym">Deer tick</name>
    <dbReference type="NCBI Taxonomy" id="6945"/>
    <lineage>
        <taxon>Eukaryota</taxon>
        <taxon>Metazoa</taxon>
        <taxon>Ecdysozoa</taxon>
        <taxon>Arthropoda</taxon>
        <taxon>Chelicerata</taxon>
        <taxon>Arachnida</taxon>
        <taxon>Acari</taxon>
        <taxon>Parasitiformes</taxon>
        <taxon>Ixodida</taxon>
        <taxon>Ixodoidea</taxon>
        <taxon>Ixodidae</taxon>
        <taxon>Ixodinae</taxon>
        <taxon>Ixodes</taxon>
    </lineage>
</organism>
<dbReference type="GO" id="GO:0008745">
    <property type="term" value="F:N-acetylmuramoyl-L-alanine amidase activity"/>
    <property type="evidence" value="ECO:0007669"/>
    <property type="project" value="InterPro"/>
</dbReference>
<evidence type="ECO:0000259" key="2">
    <source>
        <dbReference type="SMART" id="SM00701"/>
    </source>
</evidence>
<dbReference type="VEuPathDB" id="VectorBase:ISCW024175"/>
<reference evidence="4" key="2">
    <citation type="submission" date="2020-05" db="UniProtKB">
        <authorList>
            <consortium name="EnsemblMetazoa"/>
        </authorList>
    </citation>
    <scope>IDENTIFICATION</scope>
    <source>
        <strain evidence="4">wikel</strain>
    </source>
</reference>
<dbReference type="OrthoDB" id="10001926at2759"/>
<dbReference type="Proteomes" id="UP000001555">
    <property type="component" value="Unassembled WGS sequence"/>
</dbReference>
<dbReference type="STRING" id="6945.B7PCX4"/>
<name>B7PCX4_IXOSC</name>
<dbReference type="InterPro" id="IPR002502">
    <property type="entry name" value="Amidase_domain"/>
</dbReference>
<reference evidence="3 5" key="1">
    <citation type="submission" date="2008-03" db="EMBL/GenBank/DDBJ databases">
        <title>Annotation of Ixodes scapularis.</title>
        <authorList>
            <consortium name="Ixodes scapularis Genome Project Consortium"/>
            <person name="Caler E."/>
            <person name="Hannick L.I."/>
            <person name="Bidwell S."/>
            <person name="Joardar V."/>
            <person name="Thiagarajan M."/>
            <person name="Amedeo P."/>
            <person name="Galinsky K.J."/>
            <person name="Schobel S."/>
            <person name="Inman J."/>
            <person name="Hostetler J."/>
            <person name="Miller J."/>
            <person name="Hammond M."/>
            <person name="Megy K."/>
            <person name="Lawson D."/>
            <person name="Kodira C."/>
            <person name="Sutton G."/>
            <person name="Meyer J."/>
            <person name="Hill C.A."/>
            <person name="Birren B."/>
            <person name="Nene V."/>
            <person name="Collins F."/>
            <person name="Alarcon-Chaidez F."/>
            <person name="Wikel S."/>
            <person name="Strausberg R."/>
        </authorList>
    </citation>
    <scope>NUCLEOTIDE SEQUENCE [LARGE SCALE GENOMIC DNA]</scope>
    <source>
        <strain evidence="5">Wikel</strain>
        <strain evidence="3">Wikel colony</strain>
    </source>
</reference>
<dbReference type="EMBL" id="DS686855">
    <property type="protein sequence ID" value="EEC04446.1"/>
    <property type="molecule type" value="Genomic_DNA"/>
</dbReference>
<dbReference type="Gene3D" id="3.40.80.10">
    <property type="entry name" value="Peptidoglycan recognition protein-like"/>
    <property type="match status" value="1"/>
</dbReference>
<evidence type="ECO:0000313" key="4">
    <source>
        <dbReference type="EnsemblMetazoa" id="ISCW024175-PA"/>
    </source>
</evidence>
<dbReference type="InterPro" id="IPR015510">
    <property type="entry name" value="PGRP"/>
</dbReference>